<dbReference type="SUPFAM" id="SSF54001">
    <property type="entry name" value="Cysteine proteinases"/>
    <property type="match status" value="1"/>
</dbReference>
<dbReference type="GO" id="GO:0000224">
    <property type="term" value="F:peptide-N4-(N-acetyl-beta-glucosaminyl)asparagine amidase activity"/>
    <property type="evidence" value="ECO:0007669"/>
    <property type="project" value="TreeGrafter"/>
</dbReference>
<dbReference type="Gene3D" id="1.10.1740.90">
    <property type="match status" value="1"/>
</dbReference>
<dbReference type="AlphaFoldDB" id="A0A0T6B807"/>
<name>A0A0T6B807_9SCAR</name>
<evidence type="ECO:0000256" key="3">
    <source>
        <dbReference type="ARBA" id="ARBA00022833"/>
    </source>
</evidence>
<dbReference type="PANTHER" id="PTHR12143">
    <property type="entry name" value="PEPTIDE N-GLYCANASE PNGASE -RELATED"/>
    <property type="match status" value="1"/>
</dbReference>
<dbReference type="InterPro" id="IPR002931">
    <property type="entry name" value="Transglutaminase-like"/>
</dbReference>
<evidence type="ECO:0000259" key="5">
    <source>
        <dbReference type="Pfam" id="PF09409"/>
    </source>
</evidence>
<dbReference type="GO" id="GO:0046872">
    <property type="term" value="F:metal ion binding"/>
    <property type="evidence" value="ECO:0007669"/>
    <property type="project" value="UniProtKB-KW"/>
</dbReference>
<dbReference type="Pfam" id="PF01841">
    <property type="entry name" value="Transglut_core"/>
    <property type="match status" value="1"/>
</dbReference>
<keyword evidence="3" id="KW-0862">Zinc</keyword>
<dbReference type="Proteomes" id="UP000051574">
    <property type="component" value="Unassembled WGS sequence"/>
</dbReference>
<dbReference type="Pfam" id="PF09409">
    <property type="entry name" value="PUB"/>
    <property type="match status" value="1"/>
</dbReference>
<dbReference type="Gene3D" id="3.10.620.30">
    <property type="match status" value="1"/>
</dbReference>
<dbReference type="InterPro" id="IPR036339">
    <property type="entry name" value="PUB-like_dom_sf"/>
</dbReference>
<dbReference type="SUPFAM" id="SSF143503">
    <property type="entry name" value="PUG domain-like"/>
    <property type="match status" value="1"/>
</dbReference>
<evidence type="ECO:0008006" key="8">
    <source>
        <dbReference type="Google" id="ProtNLM"/>
    </source>
</evidence>
<organism evidence="6 7">
    <name type="scientific">Oryctes borbonicus</name>
    <dbReference type="NCBI Taxonomy" id="1629725"/>
    <lineage>
        <taxon>Eukaryota</taxon>
        <taxon>Metazoa</taxon>
        <taxon>Ecdysozoa</taxon>
        <taxon>Arthropoda</taxon>
        <taxon>Hexapoda</taxon>
        <taxon>Insecta</taxon>
        <taxon>Pterygota</taxon>
        <taxon>Neoptera</taxon>
        <taxon>Endopterygota</taxon>
        <taxon>Coleoptera</taxon>
        <taxon>Polyphaga</taxon>
        <taxon>Scarabaeiformia</taxon>
        <taxon>Scarabaeidae</taxon>
        <taxon>Dynastinae</taxon>
        <taxon>Oryctes</taxon>
    </lineage>
</organism>
<dbReference type="InterPro" id="IPR038765">
    <property type="entry name" value="Papain-like_cys_pep_sf"/>
</dbReference>
<proteinExistence type="inferred from homology"/>
<dbReference type="EMBL" id="LJIG01009257">
    <property type="protein sequence ID" value="KRT83441.1"/>
    <property type="molecule type" value="Genomic_DNA"/>
</dbReference>
<dbReference type="GO" id="GO:0005829">
    <property type="term" value="C:cytosol"/>
    <property type="evidence" value="ECO:0007669"/>
    <property type="project" value="TreeGrafter"/>
</dbReference>
<gene>
    <name evidence="6" type="ORF">AMK59_4192</name>
</gene>
<sequence length="321" mass="37506">MDTSITKLQRNPKDIYQEATRLLIKIAENILKNPLNQKLRTLQKSNTTVSNKILDVFGGIDCLVLMGFEERSSCLTLPLDASLEKLKQVKDDIIKYEKLYIENNGRVPEAPQVANVQENDELEEVIKKIELPPFDRKYANDFLNNIAYRFHFAQIYDNEELQERARKLIPISQLEVNAQENLRTLQKELKKGELDDLEITIQDMLILELLNWFKNDFFTWVDSPPCENCNGISKFSHMSDDPNLLKYTNRVEMHKCESCGALTPFPRYNDLNILMATRKGRCGEWANCFMLFCRTMGWDTRHVFDETDHVWTEVHLLQDHA</sequence>
<dbReference type="GO" id="GO:0005634">
    <property type="term" value="C:nucleus"/>
    <property type="evidence" value="ECO:0007669"/>
    <property type="project" value="TreeGrafter"/>
</dbReference>
<keyword evidence="2" id="KW-0479">Metal-binding</keyword>
<accession>A0A0T6B807</accession>
<feature type="domain" description="Transglutaminase-like" evidence="4">
    <location>
        <begin position="261"/>
        <end position="316"/>
    </location>
</feature>
<dbReference type="Gene3D" id="1.20.58.2190">
    <property type="match status" value="1"/>
</dbReference>
<evidence type="ECO:0000256" key="2">
    <source>
        <dbReference type="ARBA" id="ARBA00022723"/>
    </source>
</evidence>
<dbReference type="SMART" id="SM00580">
    <property type="entry name" value="PUG"/>
    <property type="match status" value="1"/>
</dbReference>
<comment type="similarity">
    <text evidence="1">Belongs to the transglutaminase-like superfamily. PNGase family.</text>
</comment>
<evidence type="ECO:0000313" key="7">
    <source>
        <dbReference type="Proteomes" id="UP000051574"/>
    </source>
</evidence>
<evidence type="ECO:0000259" key="4">
    <source>
        <dbReference type="Pfam" id="PF01841"/>
    </source>
</evidence>
<protein>
    <recommendedName>
        <fullName evidence="8">Peptide-N(4)-(N-acetyl-beta-glucosaminyl)asparagine amidase</fullName>
    </recommendedName>
</protein>
<dbReference type="OrthoDB" id="409136at2759"/>
<reference evidence="6 7" key="1">
    <citation type="submission" date="2015-09" db="EMBL/GenBank/DDBJ databases">
        <title>Draft genome of the scarab beetle Oryctes borbonicus.</title>
        <authorList>
            <person name="Meyer J.M."/>
            <person name="Markov G.V."/>
            <person name="Baskaran P."/>
            <person name="Herrmann M."/>
            <person name="Sommer R.J."/>
            <person name="Roedelsperger C."/>
        </authorList>
    </citation>
    <scope>NUCLEOTIDE SEQUENCE [LARGE SCALE GENOMIC DNA]</scope>
    <source>
        <strain evidence="6">OB123</strain>
        <tissue evidence="6">Whole animal</tissue>
    </source>
</reference>
<comment type="caution">
    <text evidence="6">The sequence shown here is derived from an EMBL/GenBank/DDBJ whole genome shotgun (WGS) entry which is preliminary data.</text>
</comment>
<evidence type="ECO:0000313" key="6">
    <source>
        <dbReference type="EMBL" id="KRT83441.1"/>
    </source>
</evidence>
<dbReference type="PANTHER" id="PTHR12143:SF19">
    <property type="entry name" value="PEPTIDE-N(4)-(N-ACETYL-BETA-GLUCOSAMINYL)ASPARAGINE AMIDASE"/>
    <property type="match status" value="1"/>
</dbReference>
<evidence type="ECO:0000256" key="1">
    <source>
        <dbReference type="ARBA" id="ARBA00009390"/>
    </source>
</evidence>
<dbReference type="Gene3D" id="2.20.25.10">
    <property type="match status" value="1"/>
</dbReference>
<dbReference type="InterPro" id="IPR050883">
    <property type="entry name" value="PNGase"/>
</dbReference>
<dbReference type="InterPro" id="IPR018997">
    <property type="entry name" value="PUB_domain"/>
</dbReference>
<dbReference type="GO" id="GO:0006516">
    <property type="term" value="P:glycoprotein catabolic process"/>
    <property type="evidence" value="ECO:0007669"/>
    <property type="project" value="TreeGrafter"/>
</dbReference>
<keyword evidence="7" id="KW-1185">Reference proteome</keyword>
<feature type="domain" description="PUB" evidence="5">
    <location>
        <begin position="14"/>
        <end position="90"/>
    </location>
</feature>